<reference evidence="1" key="1">
    <citation type="submission" date="2023-10" db="EMBL/GenBank/DDBJ databases">
        <authorList>
            <person name="Hackl T."/>
        </authorList>
    </citation>
    <scope>NUCLEOTIDE SEQUENCE</scope>
</reference>
<proteinExistence type="predicted"/>
<dbReference type="PANTHER" id="PTHR42085:SF8">
    <property type="entry name" value="F-BOX DOMAIN-CONTAINING PROTEIN"/>
    <property type="match status" value="1"/>
</dbReference>
<keyword evidence="2" id="KW-1185">Reference proteome</keyword>
<dbReference type="AlphaFoldDB" id="A0AAI8YQD9"/>
<comment type="caution">
    <text evidence="1">The sequence shown here is derived from an EMBL/GenBank/DDBJ whole genome shotgun (WGS) entry which is preliminary data.</text>
</comment>
<gene>
    <name evidence="1" type="ORF">KHLLAP_LOCUS13972</name>
</gene>
<sequence length="330" mass="38722">MDSDSEYERLYESFQQLRDWQLILKRGRSRVLRSKKDPDARAKFLADNPPPKQAVVRRPEDDVRWALRLLPAYCTPSATPCSSPRDSHHSFLTSFPAEIRNMIYQYAVNYPSCRSMYDAYYSQAKRAKCRPVSRVCHEDCSCAKNPVGILEHRAPTILLLSKQITREALTVLYLRTFTIDRIPPWIMGEMHPRPITDFISEGTLQSIRFVEIKVSLGDSHHAKSGQVWLRILKDVLVAWSKKNSLVRIKVMFKVSNVNHRAVWYSELKDYDTLKKQIYNFVFKHGHRLSMLDYEHWVLDHGYAYRTGFRNPLIRKHPDPNIWQGSVLEWI</sequence>
<evidence type="ECO:0000313" key="1">
    <source>
        <dbReference type="EMBL" id="CAJ2513504.1"/>
    </source>
</evidence>
<dbReference type="EMBL" id="CAUWAG010000020">
    <property type="protein sequence ID" value="CAJ2513504.1"/>
    <property type="molecule type" value="Genomic_DNA"/>
</dbReference>
<name>A0AAI8YQD9_9PEZI</name>
<dbReference type="InterPro" id="IPR038883">
    <property type="entry name" value="AN11006-like"/>
</dbReference>
<organism evidence="1 2">
    <name type="scientific">Anthostomella pinea</name>
    <dbReference type="NCBI Taxonomy" id="933095"/>
    <lineage>
        <taxon>Eukaryota</taxon>
        <taxon>Fungi</taxon>
        <taxon>Dikarya</taxon>
        <taxon>Ascomycota</taxon>
        <taxon>Pezizomycotina</taxon>
        <taxon>Sordariomycetes</taxon>
        <taxon>Xylariomycetidae</taxon>
        <taxon>Xylariales</taxon>
        <taxon>Xylariaceae</taxon>
        <taxon>Anthostomella</taxon>
    </lineage>
</organism>
<dbReference type="Proteomes" id="UP001295740">
    <property type="component" value="Unassembled WGS sequence"/>
</dbReference>
<protein>
    <submittedName>
        <fullName evidence="1">Uu.00g016230.m01.CDS01</fullName>
    </submittedName>
</protein>
<accession>A0AAI8YQD9</accession>
<evidence type="ECO:0000313" key="2">
    <source>
        <dbReference type="Proteomes" id="UP001295740"/>
    </source>
</evidence>
<dbReference type="PANTHER" id="PTHR42085">
    <property type="entry name" value="F-BOX DOMAIN-CONTAINING PROTEIN"/>
    <property type="match status" value="1"/>
</dbReference>